<keyword evidence="8" id="KW-1185">Reference proteome</keyword>
<sequence>MRIGVIGAGALGGTFAALLDRAGHEVVVTARGDQLAAIRSGGLRLDGGYGEWTARLRADETLREAPDLALLAVKAQDAAAAAAQNAAALAGVPVVVVQNGVRGPQALREALPTSPLLGAASMIAASYLSPGVVTVTARGTTVLARETASEADLRSAVAVLGGVAAVRSAPDLAGLQWSKLVVNQLNAAPAVTGVGLQEALGSPRLAAAVAAAMRETVRVARADGVRLEGLPALTPALIRAVDRLPLAIAGRIVRRGVLARMGAVPNPGSTLQSIRRGRPSEIDHLSGAVVEAGARLDVPTPVNARIVALVHEVESTGAFLPPDEAARRLLG</sequence>
<keyword evidence="3 4" id="KW-0560">Oxidoreductase</keyword>
<dbReference type="UniPathway" id="UPA00028">
    <property type="reaction ID" value="UER00004"/>
</dbReference>
<reference evidence="8" key="1">
    <citation type="submission" date="2018-09" db="EMBL/GenBank/DDBJ databases">
        <authorList>
            <person name="Kim I."/>
        </authorList>
    </citation>
    <scope>NUCLEOTIDE SEQUENCE [LARGE SCALE GENOMIC DNA]</scope>
    <source>
        <strain evidence="8">DD4a</strain>
    </source>
</reference>
<dbReference type="GO" id="GO:0005737">
    <property type="term" value="C:cytoplasm"/>
    <property type="evidence" value="ECO:0007669"/>
    <property type="project" value="TreeGrafter"/>
</dbReference>
<dbReference type="InterPro" id="IPR036291">
    <property type="entry name" value="NAD(P)-bd_dom_sf"/>
</dbReference>
<dbReference type="OrthoDB" id="9796561at2"/>
<dbReference type="InterPro" id="IPR003710">
    <property type="entry name" value="ApbA"/>
</dbReference>
<evidence type="ECO:0000259" key="5">
    <source>
        <dbReference type="Pfam" id="PF02558"/>
    </source>
</evidence>
<dbReference type="SUPFAM" id="SSF48179">
    <property type="entry name" value="6-phosphogluconate dehydrogenase C-terminal domain-like"/>
    <property type="match status" value="1"/>
</dbReference>
<dbReference type="Proteomes" id="UP000265742">
    <property type="component" value="Unassembled WGS sequence"/>
</dbReference>
<evidence type="ECO:0000313" key="7">
    <source>
        <dbReference type="EMBL" id="RIX31146.1"/>
    </source>
</evidence>
<dbReference type="NCBIfam" id="TIGR00745">
    <property type="entry name" value="apbA_panE"/>
    <property type="match status" value="1"/>
</dbReference>
<feature type="domain" description="Ketopantoate reductase N-terminal" evidence="5">
    <location>
        <begin position="3"/>
        <end position="144"/>
    </location>
</feature>
<organism evidence="7 8">
    <name type="scientific">Amnibacterium setariae</name>
    <dbReference type="NCBI Taxonomy" id="2306585"/>
    <lineage>
        <taxon>Bacteria</taxon>
        <taxon>Bacillati</taxon>
        <taxon>Actinomycetota</taxon>
        <taxon>Actinomycetes</taxon>
        <taxon>Micrococcales</taxon>
        <taxon>Microbacteriaceae</taxon>
        <taxon>Amnibacterium</taxon>
    </lineage>
</organism>
<dbReference type="PANTHER" id="PTHR21708">
    <property type="entry name" value="PROBABLE 2-DEHYDROPANTOATE 2-REDUCTASE"/>
    <property type="match status" value="1"/>
</dbReference>
<gene>
    <name evidence="7" type="ORF">D1781_07220</name>
</gene>
<keyword evidence="2 4" id="KW-0521">NADP</keyword>
<dbReference type="GO" id="GO:0015940">
    <property type="term" value="P:pantothenate biosynthetic process"/>
    <property type="evidence" value="ECO:0007669"/>
    <property type="project" value="UniProtKB-UniPathway"/>
</dbReference>
<comment type="similarity">
    <text evidence="1 4">Belongs to the ketopantoate reductase family.</text>
</comment>
<dbReference type="EC" id="1.1.1.169" evidence="4"/>
<dbReference type="GO" id="GO:0008677">
    <property type="term" value="F:2-dehydropantoate 2-reductase activity"/>
    <property type="evidence" value="ECO:0007669"/>
    <property type="project" value="UniProtKB-EC"/>
</dbReference>
<evidence type="ECO:0000256" key="1">
    <source>
        <dbReference type="ARBA" id="ARBA00007870"/>
    </source>
</evidence>
<comment type="pathway">
    <text evidence="4">Cofactor biosynthesis; (R)-pantothenate biosynthesis; (R)-pantoate from 3-methyl-2-oxobutanoate: step 2/2.</text>
</comment>
<dbReference type="EMBL" id="QXTG01000001">
    <property type="protein sequence ID" value="RIX31146.1"/>
    <property type="molecule type" value="Genomic_DNA"/>
</dbReference>
<evidence type="ECO:0000256" key="3">
    <source>
        <dbReference type="ARBA" id="ARBA00023002"/>
    </source>
</evidence>
<dbReference type="PANTHER" id="PTHR21708:SF26">
    <property type="entry name" value="2-DEHYDROPANTOATE 2-REDUCTASE"/>
    <property type="match status" value="1"/>
</dbReference>
<dbReference type="Pfam" id="PF08546">
    <property type="entry name" value="ApbA_C"/>
    <property type="match status" value="1"/>
</dbReference>
<dbReference type="InterPro" id="IPR013328">
    <property type="entry name" value="6PGD_dom2"/>
</dbReference>
<evidence type="ECO:0000313" key="8">
    <source>
        <dbReference type="Proteomes" id="UP000265742"/>
    </source>
</evidence>
<comment type="catalytic activity">
    <reaction evidence="4">
        <text>(R)-pantoate + NADP(+) = 2-dehydropantoate + NADPH + H(+)</text>
        <dbReference type="Rhea" id="RHEA:16233"/>
        <dbReference type="ChEBI" id="CHEBI:11561"/>
        <dbReference type="ChEBI" id="CHEBI:15378"/>
        <dbReference type="ChEBI" id="CHEBI:15980"/>
        <dbReference type="ChEBI" id="CHEBI:57783"/>
        <dbReference type="ChEBI" id="CHEBI:58349"/>
        <dbReference type="EC" id="1.1.1.169"/>
    </reaction>
</comment>
<dbReference type="InterPro" id="IPR008927">
    <property type="entry name" value="6-PGluconate_DH-like_C_sf"/>
</dbReference>
<dbReference type="AlphaFoldDB" id="A0A3A1UDF3"/>
<dbReference type="RefSeq" id="WP_119481508.1">
    <property type="nucleotide sequence ID" value="NZ_QXTG01000001.1"/>
</dbReference>
<evidence type="ECO:0000256" key="4">
    <source>
        <dbReference type="RuleBase" id="RU362068"/>
    </source>
</evidence>
<protein>
    <recommendedName>
        <fullName evidence="4">2-dehydropantoate 2-reductase</fullName>
        <ecNumber evidence="4">1.1.1.169</ecNumber>
    </recommendedName>
    <alternativeName>
        <fullName evidence="4">Ketopantoate reductase</fullName>
    </alternativeName>
</protein>
<comment type="caution">
    <text evidence="7">The sequence shown here is derived from an EMBL/GenBank/DDBJ whole genome shotgun (WGS) entry which is preliminary data.</text>
</comment>
<dbReference type="InterPro" id="IPR051402">
    <property type="entry name" value="KPR-Related"/>
</dbReference>
<keyword evidence="4" id="KW-0566">Pantothenate biosynthesis</keyword>
<dbReference type="Pfam" id="PF02558">
    <property type="entry name" value="ApbA"/>
    <property type="match status" value="1"/>
</dbReference>
<dbReference type="SUPFAM" id="SSF51735">
    <property type="entry name" value="NAD(P)-binding Rossmann-fold domains"/>
    <property type="match status" value="1"/>
</dbReference>
<feature type="domain" description="Ketopantoate reductase C-terminal" evidence="6">
    <location>
        <begin position="172"/>
        <end position="314"/>
    </location>
</feature>
<dbReference type="InterPro" id="IPR013332">
    <property type="entry name" value="KPR_N"/>
</dbReference>
<proteinExistence type="inferred from homology"/>
<name>A0A3A1UDF3_9MICO</name>
<dbReference type="Gene3D" id="1.10.1040.10">
    <property type="entry name" value="N-(1-d-carboxylethyl)-l-norvaline Dehydrogenase, domain 2"/>
    <property type="match status" value="1"/>
</dbReference>
<dbReference type="InterPro" id="IPR013752">
    <property type="entry name" value="KPA_reductase"/>
</dbReference>
<evidence type="ECO:0000256" key="2">
    <source>
        <dbReference type="ARBA" id="ARBA00022857"/>
    </source>
</evidence>
<comment type="function">
    <text evidence="4">Catalyzes the NADPH-dependent reduction of ketopantoate into pantoic acid.</text>
</comment>
<evidence type="ECO:0000259" key="6">
    <source>
        <dbReference type="Pfam" id="PF08546"/>
    </source>
</evidence>
<accession>A0A3A1UDF3</accession>
<dbReference type="Gene3D" id="3.40.50.720">
    <property type="entry name" value="NAD(P)-binding Rossmann-like Domain"/>
    <property type="match status" value="1"/>
</dbReference>